<evidence type="ECO:0000256" key="1">
    <source>
        <dbReference type="SAM" id="Coils"/>
    </source>
</evidence>
<dbReference type="AlphaFoldDB" id="A0A1Q5ZWD2"/>
<evidence type="ECO:0000313" key="3">
    <source>
        <dbReference type="EMBL" id="OKS86050.1"/>
    </source>
</evidence>
<comment type="caution">
    <text evidence="3">The sequence shown here is derived from an EMBL/GenBank/DDBJ whole genome shotgun (WGS) entry which is preliminary data.</text>
</comment>
<gene>
    <name evidence="3" type="ORF">RG47T_1497</name>
</gene>
<keyword evidence="4" id="KW-1185">Reference proteome</keyword>
<protein>
    <submittedName>
        <fullName evidence="3">Uncharacterized protein</fullName>
    </submittedName>
</protein>
<keyword evidence="1" id="KW-0175">Coiled coil</keyword>
<proteinExistence type="predicted"/>
<accession>A0A1Q5ZWD2</accession>
<keyword evidence="2" id="KW-0812">Transmembrane</keyword>
<dbReference type="OrthoDB" id="768583at2"/>
<dbReference type="RefSeq" id="WP_074488797.1">
    <property type="nucleotide sequence ID" value="NZ_FPAM01000002.1"/>
</dbReference>
<reference evidence="3 4" key="1">
    <citation type="submission" date="2016-11" db="EMBL/GenBank/DDBJ databases">
        <title>Whole Genome Sequencing of Mucilaginibacter polytrichastri RG4-7(T) isolated from the moss sample.</title>
        <authorList>
            <person name="Li Y."/>
        </authorList>
    </citation>
    <scope>NUCLEOTIDE SEQUENCE [LARGE SCALE GENOMIC DNA]</scope>
    <source>
        <strain evidence="3 4">RG4-7</strain>
    </source>
</reference>
<name>A0A1Q5ZWD2_9SPHI</name>
<feature type="coiled-coil region" evidence="1">
    <location>
        <begin position="22"/>
        <end position="52"/>
    </location>
</feature>
<feature type="transmembrane region" description="Helical" evidence="2">
    <location>
        <begin position="123"/>
        <end position="144"/>
    </location>
</feature>
<keyword evidence="2" id="KW-1133">Transmembrane helix</keyword>
<organism evidence="3 4">
    <name type="scientific">Mucilaginibacter polytrichastri</name>
    <dbReference type="NCBI Taxonomy" id="1302689"/>
    <lineage>
        <taxon>Bacteria</taxon>
        <taxon>Pseudomonadati</taxon>
        <taxon>Bacteroidota</taxon>
        <taxon>Sphingobacteriia</taxon>
        <taxon>Sphingobacteriales</taxon>
        <taxon>Sphingobacteriaceae</taxon>
        <taxon>Mucilaginibacter</taxon>
    </lineage>
</organism>
<sequence>MKPNEETPLDEMTLTAVLSDHVQELKDINDFIKRQQNQIEQKDKLLLEKEKLSQALLNNFEAKFKSIIIQAPKADLSEVNAILDKGLTNINQTIQKGPIPITRQLRLTLFPEQIRSVEYVKAVLTRVIWCILTLVFMVLAFELLKMRMK</sequence>
<keyword evidence="2" id="KW-0472">Membrane</keyword>
<dbReference type="EMBL" id="MPPL01000001">
    <property type="protein sequence ID" value="OKS86050.1"/>
    <property type="molecule type" value="Genomic_DNA"/>
</dbReference>
<dbReference type="STRING" id="1302689.RG47T_1497"/>
<dbReference type="Proteomes" id="UP000186720">
    <property type="component" value="Unassembled WGS sequence"/>
</dbReference>
<evidence type="ECO:0000256" key="2">
    <source>
        <dbReference type="SAM" id="Phobius"/>
    </source>
</evidence>
<evidence type="ECO:0000313" key="4">
    <source>
        <dbReference type="Proteomes" id="UP000186720"/>
    </source>
</evidence>